<reference evidence="5" key="2">
    <citation type="submission" date="2020-11" db="EMBL/GenBank/DDBJ databases">
        <authorList>
            <person name="Cecchin M."/>
            <person name="Marcolungo L."/>
            <person name="Rossato M."/>
            <person name="Girolomoni L."/>
            <person name="Cosentino E."/>
            <person name="Cuine S."/>
            <person name="Li-Beisson Y."/>
            <person name="Delledonne M."/>
            <person name="Ballottari M."/>
        </authorList>
    </citation>
    <scope>NUCLEOTIDE SEQUENCE</scope>
    <source>
        <strain evidence="5">211/11P</strain>
        <tissue evidence="5">Whole cell</tissue>
    </source>
</reference>
<evidence type="ECO:0000313" key="6">
    <source>
        <dbReference type="Proteomes" id="UP001055712"/>
    </source>
</evidence>
<dbReference type="Proteomes" id="UP001055712">
    <property type="component" value="Unassembled WGS sequence"/>
</dbReference>
<reference evidence="5" key="1">
    <citation type="journal article" date="2019" name="Plant J.">
        <title>Chlorella vulgaris genome assembly and annotation reveals the molecular basis for metabolic acclimation to high light conditions.</title>
        <authorList>
            <person name="Cecchin M."/>
            <person name="Marcolungo L."/>
            <person name="Rossato M."/>
            <person name="Girolomoni L."/>
            <person name="Cosentino E."/>
            <person name="Cuine S."/>
            <person name="Li-Beisson Y."/>
            <person name="Delledonne M."/>
            <person name="Ballottari M."/>
        </authorList>
    </citation>
    <scope>NUCLEOTIDE SEQUENCE</scope>
    <source>
        <strain evidence="5">211/11P</strain>
    </source>
</reference>
<feature type="compositionally biased region" description="Low complexity" evidence="2">
    <location>
        <begin position="639"/>
        <end position="685"/>
    </location>
</feature>
<feature type="compositionally biased region" description="Low complexity" evidence="2">
    <location>
        <begin position="527"/>
        <end position="539"/>
    </location>
</feature>
<comment type="caution">
    <text evidence="5">The sequence shown here is derived from an EMBL/GenBank/DDBJ whole genome shotgun (WGS) entry which is preliminary data.</text>
</comment>
<sequence>MAPANTRAIVLMLLLLAAVSTVTSATSQAQHQAGGSAAGNAAAAAAGPAALAEHQGTAYLGPHPEWIHKNDTRWKTCRLRGMSQYFSIHPAALDLEAHPGACGRELSGRPADPSDAFPVTWSFVACDEWGATYPGDPLPPTVPPAAEGTRGQQQQQHEEQQQQQEQQQPSGYKNQAEAAQGLQAGSATAAAGSGTTPLDGALNLQVVAPASTAAAAAGAGAGLPALASITAAAASAPGPEVSAFSATVVPAVPRLGFQLPPAAEATATPAAQPASLLFSAAPAAEPLALPALDLAPGEVLVALLPPQSELLAPTAAEEPAAAVQAAQPVAEPEPPAQPPPVATTLAPAPPAVETVAAERPTTPTAAAAVASAPALEPGPAQASDQAGGAQALQAEGTQAVPAAEPRGEVAPAQAAPTAEPPPPLMQREPDAAPAVEWQAASAEVDADNGAPTLKLAAPPASEVNVDPLVISELVAAAAMMPEEAHEAAASPAQEPSSPPALEPAATAAVTALAAALSPESSPPPVAPATEEAAEASDAAVDLQAGPASVAAPTAVGAAAAASFLLPAGVTAPAPGQEPGGELAGAPPAAEASAAVQEVAEFSVVAAGSLPAAQKQAAPTPASEVAAFVGEAGAPPAAEAAAAAGPAGEGDLPPKGATAAAAAGTSPGPSSPAASPANKAALAAGPCMPPLPPPGASSNSPQLDYLQDEPLQGVMSGTARLGSWGGRSLEAAACGLGGIPPYFQSHLAAAQLSTHSSGAGLCGRCLTAFCSDAAACPAGRSVLVQVLDDCGDCGGSGILLSSAAFRELSGGGGKGPVAVQWQLADCSDQLAGKDVYMHALPGGNEYYQAVTFSNTKQPVTAVSIDRQALTYASNRWTWQPRGPLKLNTTAPLTITLTSNSGNTISAQVAALASQTLTGTQFEAAAAPAG</sequence>
<keyword evidence="1 3" id="KW-0732">Signal</keyword>
<dbReference type="AlphaFoldDB" id="A0A9D4TTZ1"/>
<dbReference type="InterPro" id="IPR007112">
    <property type="entry name" value="Expansin/allergen_DPBB_dom"/>
</dbReference>
<dbReference type="PROSITE" id="PS50842">
    <property type="entry name" value="EXPANSIN_EG45"/>
    <property type="match status" value="1"/>
</dbReference>
<feature type="region of interest" description="Disordered" evidence="2">
    <location>
        <begin position="485"/>
        <end position="504"/>
    </location>
</feature>
<proteinExistence type="predicted"/>
<dbReference type="InterPro" id="IPR036908">
    <property type="entry name" value="RlpA-like_sf"/>
</dbReference>
<evidence type="ECO:0000256" key="1">
    <source>
        <dbReference type="ARBA" id="ARBA00022729"/>
    </source>
</evidence>
<feature type="region of interest" description="Disordered" evidence="2">
    <location>
        <begin position="639"/>
        <end position="703"/>
    </location>
</feature>
<evidence type="ECO:0000256" key="3">
    <source>
        <dbReference type="SAM" id="SignalP"/>
    </source>
</evidence>
<dbReference type="EMBL" id="SIDB01000003">
    <property type="protein sequence ID" value="KAI3434687.1"/>
    <property type="molecule type" value="Genomic_DNA"/>
</dbReference>
<dbReference type="Gene3D" id="2.40.40.10">
    <property type="entry name" value="RlpA-like domain"/>
    <property type="match status" value="1"/>
</dbReference>
<feature type="compositionally biased region" description="Low complexity" evidence="2">
    <location>
        <begin position="358"/>
        <end position="399"/>
    </location>
</feature>
<evidence type="ECO:0000256" key="2">
    <source>
        <dbReference type="SAM" id="MobiDB-lite"/>
    </source>
</evidence>
<protein>
    <recommendedName>
        <fullName evidence="4">Expansin-like EG45 domain-containing protein</fullName>
    </recommendedName>
</protein>
<feature type="compositionally biased region" description="Low complexity" evidence="2">
    <location>
        <begin position="315"/>
        <end position="330"/>
    </location>
</feature>
<feature type="compositionally biased region" description="Low complexity" evidence="2">
    <location>
        <begin position="178"/>
        <end position="192"/>
    </location>
</feature>
<dbReference type="CDD" id="cd22271">
    <property type="entry name" value="DPBB_EXP_N-like"/>
    <property type="match status" value="1"/>
</dbReference>
<evidence type="ECO:0000259" key="4">
    <source>
        <dbReference type="PROSITE" id="PS50842"/>
    </source>
</evidence>
<feature type="chain" id="PRO_5039327173" description="Expansin-like EG45 domain-containing protein" evidence="3">
    <location>
        <begin position="25"/>
        <end position="928"/>
    </location>
</feature>
<feature type="compositionally biased region" description="Low complexity" evidence="2">
    <location>
        <begin position="485"/>
        <end position="495"/>
    </location>
</feature>
<feature type="region of interest" description="Disordered" evidence="2">
    <location>
        <begin position="132"/>
        <end position="192"/>
    </location>
</feature>
<dbReference type="OrthoDB" id="406505at2759"/>
<feature type="region of interest" description="Disordered" evidence="2">
    <location>
        <begin position="315"/>
        <end position="346"/>
    </location>
</feature>
<feature type="region of interest" description="Disordered" evidence="2">
    <location>
        <begin position="358"/>
        <end position="443"/>
    </location>
</feature>
<keyword evidence="6" id="KW-1185">Reference proteome</keyword>
<dbReference type="PANTHER" id="PTHR31836">
    <property type="match status" value="1"/>
</dbReference>
<feature type="domain" description="Expansin-like EG45" evidence="4">
    <location>
        <begin position="730"/>
        <end position="830"/>
    </location>
</feature>
<feature type="region of interest" description="Disordered" evidence="2">
    <location>
        <begin position="512"/>
        <end position="539"/>
    </location>
</feature>
<dbReference type="SUPFAM" id="SSF50685">
    <property type="entry name" value="Barwin-like endoglucanases"/>
    <property type="match status" value="1"/>
</dbReference>
<name>A0A9D4TTZ1_CHLVU</name>
<dbReference type="PANTHER" id="PTHR31836:SF28">
    <property type="entry name" value="SRCR DOMAIN-CONTAINING PROTEIN-RELATED"/>
    <property type="match status" value="1"/>
</dbReference>
<evidence type="ECO:0000313" key="5">
    <source>
        <dbReference type="EMBL" id="KAI3434687.1"/>
    </source>
</evidence>
<accession>A0A9D4TTZ1</accession>
<dbReference type="InterPro" id="IPR051477">
    <property type="entry name" value="Expansin_CellWall"/>
</dbReference>
<gene>
    <name evidence="5" type="ORF">D9Q98_002750</name>
</gene>
<dbReference type="InterPro" id="IPR036749">
    <property type="entry name" value="Expansin_CBD_sf"/>
</dbReference>
<organism evidence="5 6">
    <name type="scientific">Chlorella vulgaris</name>
    <name type="common">Green alga</name>
    <dbReference type="NCBI Taxonomy" id="3077"/>
    <lineage>
        <taxon>Eukaryota</taxon>
        <taxon>Viridiplantae</taxon>
        <taxon>Chlorophyta</taxon>
        <taxon>core chlorophytes</taxon>
        <taxon>Trebouxiophyceae</taxon>
        <taxon>Chlorellales</taxon>
        <taxon>Chlorellaceae</taxon>
        <taxon>Chlorella clade</taxon>
        <taxon>Chlorella</taxon>
    </lineage>
</organism>
<feature type="signal peptide" evidence="3">
    <location>
        <begin position="1"/>
        <end position="24"/>
    </location>
</feature>
<feature type="compositionally biased region" description="Pro residues" evidence="2">
    <location>
        <begin position="331"/>
        <end position="341"/>
    </location>
</feature>
<dbReference type="Gene3D" id="2.60.40.760">
    <property type="entry name" value="Expansin, cellulose-binding-like domain"/>
    <property type="match status" value="1"/>
</dbReference>